<evidence type="ECO:0000256" key="5">
    <source>
        <dbReference type="ARBA" id="ARBA00001954"/>
    </source>
</evidence>
<accession>A0AA36INN0</accession>
<evidence type="ECO:0000313" key="14">
    <source>
        <dbReference type="Proteomes" id="UP001178507"/>
    </source>
</evidence>
<dbReference type="FunFam" id="3.20.20.70:FF:000004">
    <property type="entry name" value="Ribulose-phosphate 3-epimerase"/>
    <property type="match status" value="1"/>
</dbReference>
<comment type="cofactor">
    <cofactor evidence="3">
        <name>Co(2+)</name>
        <dbReference type="ChEBI" id="CHEBI:48828"/>
    </cofactor>
</comment>
<keyword evidence="12" id="KW-1133">Transmembrane helix</keyword>
<evidence type="ECO:0000256" key="11">
    <source>
        <dbReference type="SAM" id="MobiDB-lite"/>
    </source>
</evidence>
<evidence type="ECO:0000256" key="2">
    <source>
        <dbReference type="ARBA" id="ARBA00001936"/>
    </source>
</evidence>
<dbReference type="NCBIfam" id="NF004076">
    <property type="entry name" value="PRK05581.1-4"/>
    <property type="match status" value="1"/>
</dbReference>
<evidence type="ECO:0000256" key="6">
    <source>
        <dbReference type="ARBA" id="ARBA00009541"/>
    </source>
</evidence>
<dbReference type="AlphaFoldDB" id="A0AA36INN0"/>
<dbReference type="NCBIfam" id="TIGR01163">
    <property type="entry name" value="rpe"/>
    <property type="match status" value="1"/>
</dbReference>
<evidence type="ECO:0000313" key="13">
    <source>
        <dbReference type="EMBL" id="CAJ1390748.1"/>
    </source>
</evidence>
<evidence type="ECO:0000256" key="8">
    <source>
        <dbReference type="ARBA" id="ARBA00022723"/>
    </source>
</evidence>
<dbReference type="InterPro" id="IPR026019">
    <property type="entry name" value="Ribul_P_3_epim"/>
</dbReference>
<organism evidence="13 14">
    <name type="scientific">Effrenium voratum</name>
    <dbReference type="NCBI Taxonomy" id="2562239"/>
    <lineage>
        <taxon>Eukaryota</taxon>
        <taxon>Sar</taxon>
        <taxon>Alveolata</taxon>
        <taxon>Dinophyceae</taxon>
        <taxon>Suessiales</taxon>
        <taxon>Symbiodiniaceae</taxon>
        <taxon>Effrenium</taxon>
    </lineage>
</organism>
<dbReference type="Proteomes" id="UP001178507">
    <property type="component" value="Unassembled WGS sequence"/>
</dbReference>
<evidence type="ECO:0000256" key="4">
    <source>
        <dbReference type="ARBA" id="ARBA00001947"/>
    </source>
</evidence>
<feature type="transmembrane region" description="Helical" evidence="12">
    <location>
        <begin position="441"/>
        <end position="465"/>
    </location>
</feature>
<dbReference type="SUPFAM" id="SSF51366">
    <property type="entry name" value="Ribulose-phoshate binding barrel"/>
    <property type="match status" value="1"/>
</dbReference>
<dbReference type="GO" id="GO:0005737">
    <property type="term" value="C:cytoplasm"/>
    <property type="evidence" value="ECO:0007669"/>
    <property type="project" value="UniProtKB-ARBA"/>
</dbReference>
<evidence type="ECO:0000256" key="7">
    <source>
        <dbReference type="ARBA" id="ARBA00013188"/>
    </source>
</evidence>
<dbReference type="Pfam" id="PF00834">
    <property type="entry name" value="Ribul_P_3_epim"/>
    <property type="match status" value="1"/>
</dbReference>
<dbReference type="CDD" id="cd00429">
    <property type="entry name" value="RPE"/>
    <property type="match status" value="1"/>
</dbReference>
<reference evidence="13" key="1">
    <citation type="submission" date="2023-08" db="EMBL/GenBank/DDBJ databases">
        <authorList>
            <person name="Chen Y."/>
            <person name="Shah S."/>
            <person name="Dougan E. K."/>
            <person name="Thang M."/>
            <person name="Chan C."/>
        </authorList>
    </citation>
    <scope>NUCLEOTIDE SEQUENCE</scope>
</reference>
<feature type="transmembrane region" description="Helical" evidence="12">
    <location>
        <begin position="60"/>
        <end position="78"/>
    </location>
</feature>
<feature type="region of interest" description="Disordered" evidence="11">
    <location>
        <begin position="29"/>
        <end position="56"/>
    </location>
</feature>
<protein>
    <recommendedName>
        <fullName evidence="7">ribulose-phosphate 3-epimerase</fullName>
        <ecNumber evidence="7">5.1.3.1</ecNumber>
    </recommendedName>
    <alternativeName>
        <fullName evidence="10">Pentose-5-phosphate 3-epimerase</fullName>
    </alternativeName>
</protein>
<comment type="catalytic activity">
    <reaction evidence="1">
        <text>D-ribulose 5-phosphate = D-xylulose 5-phosphate</text>
        <dbReference type="Rhea" id="RHEA:13677"/>
        <dbReference type="ChEBI" id="CHEBI:57737"/>
        <dbReference type="ChEBI" id="CHEBI:58121"/>
        <dbReference type="EC" id="5.1.3.1"/>
    </reaction>
</comment>
<evidence type="ECO:0000256" key="1">
    <source>
        <dbReference type="ARBA" id="ARBA00001782"/>
    </source>
</evidence>
<comment type="similarity">
    <text evidence="6">Belongs to the ribulose-phosphate 3-epimerase family.</text>
</comment>
<keyword evidence="8" id="KW-0479">Metal-binding</keyword>
<keyword evidence="12" id="KW-0812">Transmembrane</keyword>
<dbReference type="GO" id="GO:0005975">
    <property type="term" value="P:carbohydrate metabolic process"/>
    <property type="evidence" value="ECO:0007669"/>
    <property type="project" value="InterPro"/>
</dbReference>
<comment type="cofactor">
    <cofactor evidence="4">
        <name>Zn(2+)</name>
        <dbReference type="ChEBI" id="CHEBI:29105"/>
    </cofactor>
</comment>
<proteinExistence type="inferred from homology"/>
<dbReference type="InterPro" id="IPR000056">
    <property type="entry name" value="Ribul_P_3_epim-like"/>
</dbReference>
<dbReference type="GO" id="GO:0004750">
    <property type="term" value="F:D-ribulose-phosphate 3-epimerase activity"/>
    <property type="evidence" value="ECO:0007669"/>
    <property type="project" value="UniProtKB-EC"/>
</dbReference>
<gene>
    <name evidence="13" type="ORF">EVOR1521_LOCUS16072</name>
</gene>
<keyword evidence="12" id="KW-0472">Membrane</keyword>
<dbReference type="InterPro" id="IPR011060">
    <property type="entry name" value="RibuloseP-bd_barrel"/>
</dbReference>
<dbReference type="GO" id="GO:0046872">
    <property type="term" value="F:metal ion binding"/>
    <property type="evidence" value="ECO:0007669"/>
    <property type="project" value="UniProtKB-KW"/>
</dbReference>
<name>A0AA36INN0_9DINO</name>
<sequence length="551" mass="60078">GARHLSMPSRKETQPMVLKTERKELAASAMFSTDTAAGSGSRLKMRGAAPSKPADGATPLAPLASAAVLGLAAAAANVRRSKRGAQKVVALRAENPRVEALRTCEKSVKVSPSILSADFAKLGQEVGDVLKAGADWVHVDVMDGRFVPNITIGPGVVSALRKAHPEAVLDCHLMIVEPEQRVEDFANAGADIISVHCEAASTIHLHRTVNQIKQLGCMAGVVLNPGTPLSAIEYVLSEVDLVLIMSVNPGFGGQGFIESQLQKIKDLKKMCKAPGVSLGFTTKVALATAMAESFGIPNVHSQPEAAIVNFLASFDLMPRSTRTCCGRFRLTELWWEALQDAPIGAGEIPQYQFATRVHRLLEVCSGRFFPSFFLRVLAVAPYKDVFWSHSWHGPRVQKFVLLLVLYNGLAAALIGTLVVAGVRLLFEFGPKKTYLVNSDAFAVRVDVVLATMGGFGAAAVSLFLWRSRQMIFFDRMCIDTQPKQWRVAQILQIGAMLKRSKSLLVCWDESFAQRLWCMFELAAFMKAHPQPRLIIRPTNVGLRALQLVQRL</sequence>
<dbReference type="PROSITE" id="PS01085">
    <property type="entry name" value="RIBUL_P_3_EPIMER_1"/>
    <property type="match status" value="1"/>
</dbReference>
<dbReference type="EC" id="5.1.3.1" evidence="7"/>
<comment type="caution">
    <text evidence="13">The sequence shown here is derived from an EMBL/GenBank/DDBJ whole genome shotgun (WGS) entry which is preliminary data.</text>
</comment>
<keyword evidence="14" id="KW-1185">Reference proteome</keyword>
<feature type="non-terminal residue" evidence="13">
    <location>
        <position position="1"/>
    </location>
</feature>
<evidence type="ECO:0000256" key="12">
    <source>
        <dbReference type="SAM" id="Phobius"/>
    </source>
</evidence>
<feature type="transmembrane region" description="Helical" evidence="12">
    <location>
        <begin position="399"/>
        <end position="421"/>
    </location>
</feature>
<evidence type="ECO:0000256" key="3">
    <source>
        <dbReference type="ARBA" id="ARBA00001941"/>
    </source>
</evidence>
<dbReference type="Gene3D" id="3.20.20.70">
    <property type="entry name" value="Aldolase class I"/>
    <property type="match status" value="1"/>
</dbReference>
<comment type="cofactor">
    <cofactor evidence="5">
        <name>Fe(2+)</name>
        <dbReference type="ChEBI" id="CHEBI:29033"/>
    </cofactor>
</comment>
<dbReference type="InterPro" id="IPR013785">
    <property type="entry name" value="Aldolase_TIM"/>
</dbReference>
<evidence type="ECO:0000256" key="9">
    <source>
        <dbReference type="ARBA" id="ARBA00023235"/>
    </source>
</evidence>
<evidence type="ECO:0000256" key="10">
    <source>
        <dbReference type="ARBA" id="ARBA00030599"/>
    </source>
</evidence>
<dbReference type="PROSITE" id="PS01086">
    <property type="entry name" value="RIBUL_P_3_EPIMER_2"/>
    <property type="match status" value="1"/>
</dbReference>
<comment type="cofactor">
    <cofactor evidence="2">
        <name>Mn(2+)</name>
        <dbReference type="ChEBI" id="CHEBI:29035"/>
    </cofactor>
</comment>
<dbReference type="PANTHER" id="PTHR11749">
    <property type="entry name" value="RIBULOSE-5-PHOSPHATE-3-EPIMERASE"/>
    <property type="match status" value="1"/>
</dbReference>
<dbReference type="GO" id="GO:0006098">
    <property type="term" value="P:pentose-phosphate shunt"/>
    <property type="evidence" value="ECO:0007669"/>
    <property type="project" value="InterPro"/>
</dbReference>
<dbReference type="EMBL" id="CAUJNA010002135">
    <property type="protein sequence ID" value="CAJ1390748.1"/>
    <property type="molecule type" value="Genomic_DNA"/>
</dbReference>
<keyword evidence="9" id="KW-0413">Isomerase</keyword>